<dbReference type="eggNOG" id="ENOG5031D1U">
    <property type="taxonomic scope" value="Bacteria"/>
</dbReference>
<proteinExistence type="predicted"/>
<evidence type="ECO:0000313" key="1">
    <source>
        <dbReference type="EMBL" id="EGI77184.1"/>
    </source>
</evidence>
<keyword evidence="2" id="KW-1185">Reference proteome</keyword>
<organism evidence="1 2">
    <name type="scientific">Hylemonella gracilis ATCC 19624</name>
    <dbReference type="NCBI Taxonomy" id="887062"/>
    <lineage>
        <taxon>Bacteria</taxon>
        <taxon>Pseudomonadati</taxon>
        <taxon>Pseudomonadota</taxon>
        <taxon>Betaproteobacteria</taxon>
        <taxon>Burkholderiales</taxon>
        <taxon>Comamonadaceae</taxon>
        <taxon>Hylemonella</taxon>
    </lineage>
</organism>
<protein>
    <recommendedName>
        <fullName evidence="3">(S)-ureidoglycine aminohydrolase cupin domain-containing protein</fullName>
    </recommendedName>
</protein>
<name>F3KSW5_9BURK</name>
<dbReference type="Proteomes" id="UP000016368">
    <property type="component" value="Unassembled WGS sequence"/>
</dbReference>
<dbReference type="InterPro" id="IPR011051">
    <property type="entry name" value="RmlC_Cupin_sf"/>
</dbReference>
<sequence length="139" mass="15557">MSLYTGPWPHNRMSTFTKTILFTDTDGRARFREESVPLTQGTPQSMLSEVYASGGYQLRMSPVGFRSSFHCTGAPQWCFILGGQMEIGLQDGSSRIFKPGEHFYSADLLPEGATFDAKVHGHWSRQVGDQPLYTLFVRG</sequence>
<dbReference type="STRING" id="887062.HGR_07721"/>
<accession>F3KSW5</accession>
<evidence type="ECO:0008006" key="3">
    <source>
        <dbReference type="Google" id="ProtNLM"/>
    </source>
</evidence>
<dbReference type="AlphaFoldDB" id="F3KSW5"/>
<dbReference type="EMBL" id="AEGR01000052">
    <property type="protein sequence ID" value="EGI77184.1"/>
    <property type="molecule type" value="Genomic_DNA"/>
</dbReference>
<comment type="caution">
    <text evidence="1">The sequence shown here is derived from an EMBL/GenBank/DDBJ whole genome shotgun (WGS) entry which is preliminary data.</text>
</comment>
<reference evidence="1 2" key="1">
    <citation type="journal article" date="2011" name="EMBO J.">
        <title>Structural diversity of bacterial flagellar motors.</title>
        <authorList>
            <person name="Chen S."/>
            <person name="Beeby M."/>
            <person name="Murphy G.E."/>
            <person name="Leadbetter J.R."/>
            <person name="Hendrixson D.R."/>
            <person name="Briegel A."/>
            <person name="Li Z."/>
            <person name="Shi J."/>
            <person name="Tocheva E.I."/>
            <person name="Muller A."/>
            <person name="Dobro M.J."/>
            <person name="Jensen G.J."/>
        </authorList>
    </citation>
    <scope>NUCLEOTIDE SEQUENCE [LARGE SCALE GENOMIC DNA]</scope>
    <source>
        <strain evidence="1 2">ATCC 19624</strain>
    </source>
</reference>
<dbReference type="SUPFAM" id="SSF51182">
    <property type="entry name" value="RmlC-like cupins"/>
    <property type="match status" value="1"/>
</dbReference>
<gene>
    <name evidence="1" type="ORF">HGR_07721</name>
</gene>
<evidence type="ECO:0000313" key="2">
    <source>
        <dbReference type="Proteomes" id="UP000016368"/>
    </source>
</evidence>